<evidence type="ECO:0000259" key="8">
    <source>
        <dbReference type="PROSITE" id="PS51332"/>
    </source>
</evidence>
<keyword evidence="6" id="KW-0408">Iron</keyword>
<dbReference type="Proteomes" id="UP000464577">
    <property type="component" value="Chromosome"/>
</dbReference>
<keyword evidence="3" id="KW-0808">Transferase</keyword>
<dbReference type="InterPro" id="IPR034466">
    <property type="entry name" value="Methyltransferase_Class_B"/>
</dbReference>
<dbReference type="GO" id="GO:0003824">
    <property type="term" value="F:catalytic activity"/>
    <property type="evidence" value="ECO:0007669"/>
    <property type="project" value="InterPro"/>
</dbReference>
<keyword evidence="2" id="KW-0489">Methyltransferase</keyword>
<evidence type="ECO:0000256" key="2">
    <source>
        <dbReference type="ARBA" id="ARBA00022603"/>
    </source>
</evidence>
<dbReference type="GO" id="GO:0046872">
    <property type="term" value="F:metal ion binding"/>
    <property type="evidence" value="ECO:0007669"/>
    <property type="project" value="UniProtKB-KW"/>
</dbReference>
<proteinExistence type="predicted"/>
<dbReference type="InterPro" id="IPR006158">
    <property type="entry name" value="Cobalamin-bd"/>
</dbReference>
<evidence type="ECO:0000256" key="3">
    <source>
        <dbReference type="ARBA" id="ARBA00022679"/>
    </source>
</evidence>
<evidence type="ECO:0000259" key="9">
    <source>
        <dbReference type="PROSITE" id="PS51918"/>
    </source>
</evidence>
<dbReference type="GO" id="GO:0005829">
    <property type="term" value="C:cytosol"/>
    <property type="evidence" value="ECO:0007669"/>
    <property type="project" value="TreeGrafter"/>
</dbReference>
<name>A0A6P1W888_9BACT</name>
<sequence length="506" mass="58770">METKHKIILFNPLVTKYKARIPLSILQVAASIYGKHEFVIIDGNREDDPWKKIKTLLDTGEFKYFGCTVMPGPQLRQAIPFTKKIKLEYPHIITIWGGYFASNQYQVCMESGYIDYIVNGIGDLAFPALLDTLEKSLDLRTINNLIFKENDKAIKTRKITSIDMDSLQTLPYHELDKFYPIRSYFGRTYLGKKTTLYHSSFGCPFTCSFCGIVPIFEARWKGESAERLYQNVKYLKDKYGIDSVEFCDNNFFVSERRIIAFCKLIETENITWWGEARIDTLDKFSDETLAYMSKAGCRMIFLGAETGNEEMLKAIDKGGTQNAAQMISFAERLGQFNIIPEYSFVLGFPAETPDQVMAMINEDIEFIKQVKKANPLTEIIIYVYSPVLTEGSELYEKVKATGFQFPEKLEDWLAQEWKGFDLRKNPLTPWLTSKMIDKIRDFEVVLNARYPTVQDIKLSNLQRKMVSLLSKARYNTNFFYFPYELKLLQRFWLKYRQPEQEGATMV</sequence>
<dbReference type="GO" id="GO:0051539">
    <property type="term" value="F:4 iron, 4 sulfur cluster binding"/>
    <property type="evidence" value="ECO:0007669"/>
    <property type="project" value="UniProtKB-KW"/>
</dbReference>
<gene>
    <name evidence="10" type="ORF">GJR95_35005</name>
</gene>
<dbReference type="SUPFAM" id="SSF102114">
    <property type="entry name" value="Radical SAM enzymes"/>
    <property type="match status" value="1"/>
</dbReference>
<dbReference type="KEGG" id="senf:GJR95_35005"/>
<evidence type="ECO:0000256" key="5">
    <source>
        <dbReference type="ARBA" id="ARBA00022723"/>
    </source>
</evidence>
<reference evidence="10 11" key="1">
    <citation type="submission" date="2019-11" db="EMBL/GenBank/DDBJ databases">
        <title>Spirosoma endbachense sp. nov., isolated from a natural salt meadow.</title>
        <authorList>
            <person name="Rojas J."/>
            <person name="Ambika Manirajan B."/>
            <person name="Ratering S."/>
            <person name="Suarez C."/>
            <person name="Geissler-Plaum R."/>
            <person name="Schnell S."/>
        </authorList>
    </citation>
    <scope>NUCLEOTIDE SEQUENCE [LARGE SCALE GENOMIC DNA]</scope>
    <source>
        <strain evidence="10 11">I-24</strain>
    </source>
</reference>
<keyword evidence="11" id="KW-1185">Reference proteome</keyword>
<dbReference type="AlphaFoldDB" id="A0A6P1W888"/>
<keyword evidence="4" id="KW-0949">S-adenosyl-L-methionine</keyword>
<dbReference type="InterPro" id="IPR023404">
    <property type="entry name" value="rSAM_horseshoe"/>
</dbReference>
<dbReference type="SMART" id="SM00729">
    <property type="entry name" value="Elp3"/>
    <property type="match status" value="1"/>
</dbReference>
<evidence type="ECO:0000256" key="1">
    <source>
        <dbReference type="ARBA" id="ARBA00001966"/>
    </source>
</evidence>
<evidence type="ECO:0000256" key="4">
    <source>
        <dbReference type="ARBA" id="ARBA00022691"/>
    </source>
</evidence>
<evidence type="ECO:0000313" key="11">
    <source>
        <dbReference type="Proteomes" id="UP000464577"/>
    </source>
</evidence>
<dbReference type="InterPro" id="IPR007197">
    <property type="entry name" value="rSAM"/>
</dbReference>
<organism evidence="10 11">
    <name type="scientific">Spirosoma endbachense</name>
    <dbReference type="NCBI Taxonomy" id="2666025"/>
    <lineage>
        <taxon>Bacteria</taxon>
        <taxon>Pseudomonadati</taxon>
        <taxon>Bacteroidota</taxon>
        <taxon>Cytophagia</taxon>
        <taxon>Cytophagales</taxon>
        <taxon>Cytophagaceae</taxon>
        <taxon>Spirosoma</taxon>
    </lineage>
</organism>
<dbReference type="InterPro" id="IPR006638">
    <property type="entry name" value="Elp3/MiaA/NifB-like_rSAM"/>
</dbReference>
<evidence type="ECO:0000313" key="10">
    <source>
        <dbReference type="EMBL" id="QHV99906.1"/>
    </source>
</evidence>
<dbReference type="Pfam" id="PF04055">
    <property type="entry name" value="Radical_SAM"/>
    <property type="match status" value="1"/>
</dbReference>
<feature type="domain" description="Radical SAM core" evidence="9">
    <location>
        <begin position="189"/>
        <end position="416"/>
    </location>
</feature>
<dbReference type="PROSITE" id="PS51918">
    <property type="entry name" value="RADICAL_SAM"/>
    <property type="match status" value="1"/>
</dbReference>
<keyword evidence="5" id="KW-0479">Metal-binding</keyword>
<dbReference type="Gene3D" id="3.40.50.280">
    <property type="entry name" value="Cobalamin-binding domain"/>
    <property type="match status" value="1"/>
</dbReference>
<dbReference type="SFLD" id="SFLDS00029">
    <property type="entry name" value="Radical_SAM"/>
    <property type="match status" value="1"/>
</dbReference>
<dbReference type="InterPro" id="IPR051198">
    <property type="entry name" value="BchE-like"/>
</dbReference>
<comment type="cofactor">
    <cofactor evidence="1">
        <name>[4Fe-4S] cluster</name>
        <dbReference type="ChEBI" id="CHEBI:49883"/>
    </cofactor>
</comment>
<feature type="domain" description="B12-binding" evidence="8">
    <location>
        <begin position="4"/>
        <end position="140"/>
    </location>
</feature>
<dbReference type="RefSeq" id="WP_162390298.1">
    <property type="nucleotide sequence ID" value="NZ_CP045997.1"/>
</dbReference>
<dbReference type="GO" id="GO:0031419">
    <property type="term" value="F:cobalamin binding"/>
    <property type="evidence" value="ECO:0007669"/>
    <property type="project" value="InterPro"/>
</dbReference>
<dbReference type="Gene3D" id="3.80.30.20">
    <property type="entry name" value="tm_1862 like domain"/>
    <property type="match status" value="1"/>
</dbReference>
<protein>
    <submittedName>
        <fullName evidence="10">Radical SAM protein</fullName>
    </submittedName>
</protein>
<dbReference type="PANTHER" id="PTHR43409">
    <property type="entry name" value="ANAEROBIC MAGNESIUM-PROTOPORPHYRIN IX MONOMETHYL ESTER CYCLASE-RELATED"/>
    <property type="match status" value="1"/>
</dbReference>
<evidence type="ECO:0000256" key="6">
    <source>
        <dbReference type="ARBA" id="ARBA00023004"/>
    </source>
</evidence>
<dbReference type="EMBL" id="CP045997">
    <property type="protein sequence ID" value="QHV99906.1"/>
    <property type="molecule type" value="Genomic_DNA"/>
</dbReference>
<dbReference type="SFLD" id="SFLDG01123">
    <property type="entry name" value="methyltransferase_(Class_B)"/>
    <property type="match status" value="1"/>
</dbReference>
<dbReference type="PROSITE" id="PS51332">
    <property type="entry name" value="B12_BINDING"/>
    <property type="match status" value="1"/>
</dbReference>
<dbReference type="SFLD" id="SFLDG01082">
    <property type="entry name" value="B12-binding_domain_containing"/>
    <property type="match status" value="1"/>
</dbReference>
<dbReference type="InterPro" id="IPR058240">
    <property type="entry name" value="rSAM_sf"/>
</dbReference>
<dbReference type="PANTHER" id="PTHR43409:SF7">
    <property type="entry name" value="BLL1977 PROTEIN"/>
    <property type="match status" value="1"/>
</dbReference>
<accession>A0A6P1W888</accession>
<evidence type="ECO:0000256" key="7">
    <source>
        <dbReference type="ARBA" id="ARBA00023014"/>
    </source>
</evidence>
<keyword evidence="7" id="KW-0411">Iron-sulfur</keyword>